<evidence type="ECO:0000256" key="1">
    <source>
        <dbReference type="SAM" id="MobiDB-lite"/>
    </source>
</evidence>
<protein>
    <submittedName>
        <fullName evidence="2">Uncharacterized protein</fullName>
    </submittedName>
</protein>
<organism evidence="2 3">
    <name type="scientific">Laticauda laticaudata</name>
    <name type="common">Blue-ringed sea krait</name>
    <name type="synonym">Blue-lipped sea krait</name>
    <dbReference type="NCBI Taxonomy" id="8630"/>
    <lineage>
        <taxon>Eukaryota</taxon>
        <taxon>Metazoa</taxon>
        <taxon>Chordata</taxon>
        <taxon>Craniata</taxon>
        <taxon>Vertebrata</taxon>
        <taxon>Euteleostomi</taxon>
        <taxon>Lepidosauria</taxon>
        <taxon>Squamata</taxon>
        <taxon>Bifurcata</taxon>
        <taxon>Unidentata</taxon>
        <taxon>Episquamata</taxon>
        <taxon>Toxicofera</taxon>
        <taxon>Serpentes</taxon>
        <taxon>Colubroidea</taxon>
        <taxon>Elapidae</taxon>
        <taxon>Laticaudinae</taxon>
        <taxon>Laticauda</taxon>
    </lineage>
</organism>
<reference evidence="2" key="1">
    <citation type="submission" date="2025-08" db="UniProtKB">
        <authorList>
            <consortium name="Ensembl"/>
        </authorList>
    </citation>
    <scope>IDENTIFICATION</scope>
</reference>
<accession>A0A8C5SN74</accession>
<reference evidence="2" key="2">
    <citation type="submission" date="2025-09" db="UniProtKB">
        <authorList>
            <consortium name="Ensembl"/>
        </authorList>
    </citation>
    <scope>IDENTIFICATION</scope>
</reference>
<evidence type="ECO:0000313" key="2">
    <source>
        <dbReference type="Ensembl" id="ENSLLTP00000020102.1"/>
    </source>
</evidence>
<feature type="region of interest" description="Disordered" evidence="1">
    <location>
        <begin position="1"/>
        <end position="23"/>
    </location>
</feature>
<dbReference type="Ensembl" id="ENSLLTT00000020846.1">
    <property type="protein sequence ID" value="ENSLLTP00000020102.1"/>
    <property type="gene ID" value="ENSLLTG00000015072.1"/>
</dbReference>
<sequence>MGNTVTCCVSPGASPKLGRGRGSALGAVGGRAGAGAAAAGLERRGGAYREIAEADSGDSDPGGGGPHLQHISDREFPDDMRNHDKLHPLTKKYKLYKSKYSLKTDRQS</sequence>
<name>A0A8C5SN74_LATLA</name>
<proteinExistence type="predicted"/>
<keyword evidence="3" id="KW-1185">Reference proteome</keyword>
<feature type="compositionally biased region" description="Basic and acidic residues" evidence="1">
    <location>
        <begin position="70"/>
        <end position="85"/>
    </location>
</feature>
<dbReference type="AlphaFoldDB" id="A0A8C5SN74"/>
<evidence type="ECO:0000313" key="3">
    <source>
        <dbReference type="Proteomes" id="UP000694406"/>
    </source>
</evidence>
<dbReference type="Proteomes" id="UP000694406">
    <property type="component" value="Unplaced"/>
</dbReference>
<feature type="region of interest" description="Disordered" evidence="1">
    <location>
        <begin position="53"/>
        <end position="85"/>
    </location>
</feature>